<dbReference type="STRING" id="153721.MYP_4823"/>
<reference evidence="6 7" key="1">
    <citation type="submission" date="2014-09" db="EMBL/GenBank/DDBJ databases">
        <title>Sporocytophaga myxococcoides PG-01 genome sequencing.</title>
        <authorList>
            <person name="Liu L."/>
            <person name="Gao P.J."/>
            <person name="Chen G.J."/>
            <person name="Wang L.S."/>
        </authorList>
    </citation>
    <scope>NUCLEOTIDE SEQUENCE [LARGE SCALE GENOMIC DNA]</scope>
    <source>
        <strain evidence="6 7">PG-01</strain>
    </source>
</reference>
<dbReference type="InterPro" id="IPR035956">
    <property type="entry name" value="RimP_N_sf"/>
</dbReference>
<name>A0A098LN84_9BACT</name>
<feature type="domain" description="Ribosome maturation factor RimP C-terminal" evidence="5">
    <location>
        <begin position="85"/>
        <end position="156"/>
    </location>
</feature>
<dbReference type="InterPro" id="IPR003728">
    <property type="entry name" value="Ribosome_maturation_RimP"/>
</dbReference>
<evidence type="ECO:0000313" key="7">
    <source>
        <dbReference type="Proteomes" id="UP000030185"/>
    </source>
</evidence>
<dbReference type="PANTHER" id="PTHR33867:SF1">
    <property type="entry name" value="RIBOSOME MATURATION FACTOR RIMP"/>
    <property type="match status" value="1"/>
</dbReference>
<dbReference type="RefSeq" id="WP_045469338.1">
    <property type="nucleotide sequence ID" value="NZ_BBLT01000014.1"/>
</dbReference>
<comment type="function">
    <text evidence="3">Required for maturation of 30S ribosomal subunits.</text>
</comment>
<dbReference type="EMBL" id="BBLT01000014">
    <property type="protein sequence ID" value="GAL87593.1"/>
    <property type="molecule type" value="Genomic_DNA"/>
</dbReference>
<comment type="similarity">
    <text evidence="3">Belongs to the RimP family.</text>
</comment>
<gene>
    <name evidence="3" type="primary">rimP</name>
    <name evidence="6" type="ORF">MYP_4823</name>
</gene>
<dbReference type="Pfam" id="PF02576">
    <property type="entry name" value="RimP_N"/>
    <property type="match status" value="1"/>
</dbReference>
<dbReference type="SUPFAM" id="SSF75420">
    <property type="entry name" value="YhbC-like, N-terminal domain"/>
    <property type="match status" value="1"/>
</dbReference>
<dbReference type="GO" id="GO:0000028">
    <property type="term" value="P:ribosomal small subunit assembly"/>
    <property type="evidence" value="ECO:0007669"/>
    <property type="project" value="TreeGrafter"/>
</dbReference>
<dbReference type="PANTHER" id="PTHR33867">
    <property type="entry name" value="RIBOSOME MATURATION FACTOR RIMP"/>
    <property type="match status" value="1"/>
</dbReference>
<dbReference type="OrthoDB" id="9789702at2"/>
<dbReference type="Gene3D" id="3.30.300.70">
    <property type="entry name" value="RimP-like superfamily, N-terminal"/>
    <property type="match status" value="1"/>
</dbReference>
<evidence type="ECO:0000256" key="1">
    <source>
        <dbReference type="ARBA" id="ARBA00022490"/>
    </source>
</evidence>
<comment type="caution">
    <text evidence="6">The sequence shown here is derived from an EMBL/GenBank/DDBJ whole genome shotgun (WGS) entry which is preliminary data.</text>
</comment>
<evidence type="ECO:0000256" key="2">
    <source>
        <dbReference type="ARBA" id="ARBA00022517"/>
    </source>
</evidence>
<sequence>MKIEEKILQIAEKNLSSDDLFIVDLVITGNSGRQKISITLDGDKGVDIDTCAYLSRKVGNEIEETNLIDSAYVLEVSSPGVDQPLKLKRQYYRNIGRRVSVTLLDESQINGLLKEVNEREIVLDAEKKDKASKKIVIESCQIAFSDIKKTNVLVSFK</sequence>
<evidence type="ECO:0000259" key="5">
    <source>
        <dbReference type="Pfam" id="PF17384"/>
    </source>
</evidence>
<dbReference type="InterPro" id="IPR028998">
    <property type="entry name" value="RimP_C"/>
</dbReference>
<evidence type="ECO:0000313" key="6">
    <source>
        <dbReference type="EMBL" id="GAL87593.1"/>
    </source>
</evidence>
<keyword evidence="7" id="KW-1185">Reference proteome</keyword>
<dbReference type="CDD" id="cd01734">
    <property type="entry name" value="YlxS_C"/>
    <property type="match status" value="1"/>
</dbReference>
<dbReference type="AlphaFoldDB" id="A0A098LN84"/>
<dbReference type="Proteomes" id="UP000030185">
    <property type="component" value="Unassembled WGS sequence"/>
</dbReference>
<organism evidence="6 7">
    <name type="scientific">Sporocytophaga myxococcoides</name>
    <dbReference type="NCBI Taxonomy" id="153721"/>
    <lineage>
        <taxon>Bacteria</taxon>
        <taxon>Pseudomonadati</taxon>
        <taxon>Bacteroidota</taxon>
        <taxon>Cytophagia</taxon>
        <taxon>Cytophagales</taxon>
        <taxon>Cytophagaceae</taxon>
        <taxon>Sporocytophaga</taxon>
    </lineage>
</organism>
<keyword evidence="2 3" id="KW-0690">Ribosome biogenesis</keyword>
<keyword evidence="1 3" id="KW-0963">Cytoplasm</keyword>
<feature type="domain" description="Ribosome maturation factor RimP N-terminal" evidence="4">
    <location>
        <begin position="13"/>
        <end position="82"/>
    </location>
</feature>
<dbReference type="eggNOG" id="COG0779">
    <property type="taxonomic scope" value="Bacteria"/>
</dbReference>
<comment type="subcellular location">
    <subcellularLocation>
        <location evidence="3">Cytoplasm</location>
    </subcellularLocation>
</comment>
<dbReference type="InterPro" id="IPR028989">
    <property type="entry name" value="RimP_N"/>
</dbReference>
<dbReference type="HAMAP" id="MF_01077">
    <property type="entry name" value="RimP"/>
    <property type="match status" value="1"/>
</dbReference>
<dbReference type="Pfam" id="PF17384">
    <property type="entry name" value="DUF150_C"/>
    <property type="match status" value="1"/>
</dbReference>
<evidence type="ECO:0000256" key="3">
    <source>
        <dbReference type="HAMAP-Rule" id="MF_01077"/>
    </source>
</evidence>
<proteinExistence type="inferred from homology"/>
<dbReference type="GO" id="GO:0006412">
    <property type="term" value="P:translation"/>
    <property type="evidence" value="ECO:0007669"/>
    <property type="project" value="TreeGrafter"/>
</dbReference>
<dbReference type="GO" id="GO:0005829">
    <property type="term" value="C:cytosol"/>
    <property type="evidence" value="ECO:0007669"/>
    <property type="project" value="TreeGrafter"/>
</dbReference>
<accession>A0A098LN84</accession>
<protein>
    <recommendedName>
        <fullName evidence="3">Ribosome maturation factor RimP</fullName>
    </recommendedName>
</protein>
<evidence type="ECO:0000259" key="4">
    <source>
        <dbReference type="Pfam" id="PF02576"/>
    </source>
</evidence>